<protein>
    <submittedName>
        <fullName evidence="1">Uncharacterized protein</fullName>
    </submittedName>
</protein>
<name>A0ABS3U1K7_9ACTN</name>
<dbReference type="RefSeq" id="WP_208495424.1">
    <property type="nucleotide sequence ID" value="NZ_JAGFNP010000003.1"/>
</dbReference>
<gene>
    <name evidence="1" type="ORF">J5V16_07375</name>
</gene>
<accession>A0ABS3U1K7</accession>
<proteinExistence type="predicted"/>
<evidence type="ECO:0000313" key="2">
    <source>
        <dbReference type="Proteomes" id="UP000681341"/>
    </source>
</evidence>
<dbReference type="Proteomes" id="UP000681341">
    <property type="component" value="Unassembled WGS sequence"/>
</dbReference>
<comment type="caution">
    <text evidence="1">The sequence shown here is derived from an EMBL/GenBank/DDBJ whole genome shotgun (WGS) entry which is preliminary data.</text>
</comment>
<organism evidence="1 2">
    <name type="scientific">Glycomyces niveus</name>
    <dbReference type="NCBI Taxonomy" id="2820287"/>
    <lineage>
        <taxon>Bacteria</taxon>
        <taxon>Bacillati</taxon>
        <taxon>Actinomycetota</taxon>
        <taxon>Actinomycetes</taxon>
        <taxon>Glycomycetales</taxon>
        <taxon>Glycomycetaceae</taxon>
        <taxon>Glycomyces</taxon>
    </lineage>
</organism>
<evidence type="ECO:0000313" key="1">
    <source>
        <dbReference type="EMBL" id="MBO3732639.1"/>
    </source>
</evidence>
<reference evidence="1 2" key="1">
    <citation type="submission" date="2021-03" db="EMBL/GenBank/DDBJ databases">
        <title>Glycomyces sp. nov., a novel actinomycete isolated from soil.</title>
        <authorList>
            <person name="Yang X."/>
            <person name="Xu X."/>
        </authorList>
    </citation>
    <scope>NUCLEOTIDE SEQUENCE [LARGE SCALE GENOMIC DNA]</scope>
    <source>
        <strain evidence="1 2">NEAU-S30</strain>
    </source>
</reference>
<keyword evidence="2" id="KW-1185">Reference proteome</keyword>
<sequence>MPDSFQVYSGGDPADIVVIVSGLASWNLRATWGDGWRSAGAEWKSWCKDQAFMVFYNGRPPASGNVRVCNG</sequence>
<dbReference type="EMBL" id="JAGFNP010000003">
    <property type="protein sequence ID" value="MBO3732639.1"/>
    <property type="molecule type" value="Genomic_DNA"/>
</dbReference>